<geneLocation type="plasmid" evidence="1">
    <name>pLM19O2</name>
</geneLocation>
<accession>A0A0D5A090</accession>
<dbReference type="EMBL" id="KM659092">
    <property type="protein sequence ID" value="AJW29957.1"/>
    <property type="molecule type" value="Genomic_DNA"/>
</dbReference>
<gene>
    <name evidence="1" type="ORF">pLM19O2_p16</name>
</gene>
<evidence type="ECO:0008006" key="2">
    <source>
        <dbReference type="Google" id="ProtNLM"/>
    </source>
</evidence>
<dbReference type="Pfam" id="PF05284">
    <property type="entry name" value="DUF736"/>
    <property type="match status" value="1"/>
</dbReference>
<dbReference type="AlphaFoldDB" id="A0A0D5A090"/>
<organism evidence="1">
    <name type="scientific">Ochrobactrum sp. LM19</name>
    <dbReference type="NCBI Taxonomy" id="1449781"/>
    <lineage>
        <taxon>Bacteria</taxon>
        <taxon>Pseudomonadati</taxon>
        <taxon>Pseudomonadota</taxon>
        <taxon>Alphaproteobacteria</taxon>
        <taxon>Hyphomicrobiales</taxon>
        <taxon>Brucellaceae</taxon>
        <taxon>Brucella/Ochrobactrum group</taxon>
        <taxon>Ochrobactrum</taxon>
    </lineage>
</organism>
<proteinExistence type="predicted"/>
<sequence length="106" mass="11719">MSELLNFIRIEENGTLSGNIASLAYGIDVIGEPFESTNAKAPAYRLFARTPRGRRVEIGGIWQKKNQNGGDYLSLSVNTGFGKLNANLGRFPNQDDEDLMSVIPWD</sequence>
<keyword evidence="1" id="KW-0614">Plasmid</keyword>
<dbReference type="InterPro" id="IPR007948">
    <property type="entry name" value="DUF736"/>
</dbReference>
<protein>
    <recommendedName>
        <fullName evidence="2">DUF736 domain-containing protein</fullName>
    </recommendedName>
</protein>
<name>A0A0D5A090_9HYPH</name>
<evidence type="ECO:0000313" key="1">
    <source>
        <dbReference type="EMBL" id="AJW29957.1"/>
    </source>
</evidence>
<reference evidence="1" key="1">
    <citation type="submission" date="2014-09" db="EMBL/GenBank/DDBJ databases">
        <title>The mobilome of the heavy metals and metalloids hypertolerant bacteria from the Lubin copper mine (Poland).</title>
        <authorList>
            <person name="Dziewit L."/>
            <person name="Bartosik D."/>
        </authorList>
    </citation>
    <scope>NUCLEOTIDE SEQUENCE</scope>
    <source>
        <plasmid evidence="1">pLM19O2</plasmid>
    </source>
</reference>